<feature type="region of interest" description="Disordered" evidence="1">
    <location>
        <begin position="1318"/>
        <end position="1554"/>
    </location>
</feature>
<dbReference type="InterPro" id="IPR036971">
    <property type="entry name" value="PDEase_catalytic_dom_sf"/>
</dbReference>
<dbReference type="VEuPathDB" id="TrichDB:TVAGG3_0155750"/>
<dbReference type="Pfam" id="PF13185">
    <property type="entry name" value="GAF_2"/>
    <property type="match status" value="1"/>
</dbReference>
<feature type="compositionally biased region" description="Basic and acidic residues" evidence="1">
    <location>
        <begin position="906"/>
        <end position="917"/>
    </location>
</feature>
<dbReference type="EMBL" id="DS114385">
    <property type="protein sequence ID" value="EAX87868.1"/>
    <property type="molecule type" value="Genomic_DNA"/>
</dbReference>
<dbReference type="SMART" id="SM00065">
    <property type="entry name" value="GAF"/>
    <property type="match status" value="1"/>
</dbReference>
<dbReference type="PANTHER" id="PTHR24149:SF14">
    <property type="entry name" value="ANKYRIN REPEAT DOMAIN 12"/>
    <property type="match status" value="1"/>
</dbReference>
<evidence type="ECO:0000259" key="2">
    <source>
        <dbReference type="SMART" id="SM00065"/>
    </source>
</evidence>
<dbReference type="InterPro" id="IPR029016">
    <property type="entry name" value="GAF-like_dom_sf"/>
</dbReference>
<organism evidence="3 4">
    <name type="scientific">Trichomonas vaginalis (strain ATCC PRA-98 / G3)</name>
    <dbReference type="NCBI Taxonomy" id="412133"/>
    <lineage>
        <taxon>Eukaryota</taxon>
        <taxon>Metamonada</taxon>
        <taxon>Parabasalia</taxon>
        <taxon>Trichomonadida</taxon>
        <taxon>Trichomonadidae</taxon>
        <taxon>Trichomonas</taxon>
    </lineage>
</organism>
<dbReference type="InterPro" id="IPR053210">
    <property type="entry name" value="ANKRD12"/>
</dbReference>
<dbReference type="Gene3D" id="3.30.710.10">
    <property type="entry name" value="Potassium Channel Kv1.1, Chain A"/>
    <property type="match status" value="1"/>
</dbReference>
<feature type="compositionally biased region" description="Basic and acidic residues" evidence="1">
    <location>
        <begin position="1434"/>
        <end position="1457"/>
    </location>
</feature>
<dbReference type="SUPFAM" id="SSF54695">
    <property type="entry name" value="POZ domain"/>
    <property type="match status" value="1"/>
</dbReference>
<protein>
    <submittedName>
        <fullName evidence="3">GAF domain containing protein</fullName>
    </submittedName>
</protein>
<gene>
    <name evidence="3" type="ORF">TVAG_386290</name>
</gene>
<dbReference type="eggNOG" id="KOG3689">
    <property type="taxonomic scope" value="Eukaryota"/>
</dbReference>
<feature type="domain" description="GAF" evidence="2">
    <location>
        <begin position="664"/>
        <end position="809"/>
    </location>
</feature>
<dbReference type="InterPro" id="IPR011333">
    <property type="entry name" value="SKP1/BTB/POZ_sf"/>
</dbReference>
<dbReference type="SMR" id="A2G4P7"/>
<dbReference type="GO" id="GO:0007165">
    <property type="term" value="P:signal transduction"/>
    <property type="evidence" value="ECO:0007669"/>
    <property type="project" value="InterPro"/>
</dbReference>
<feature type="region of interest" description="Disordered" evidence="1">
    <location>
        <begin position="905"/>
        <end position="932"/>
    </location>
</feature>
<dbReference type="Gene3D" id="3.30.450.40">
    <property type="match status" value="1"/>
</dbReference>
<feature type="compositionally biased region" description="Low complexity" evidence="1">
    <location>
        <begin position="1424"/>
        <end position="1433"/>
    </location>
</feature>
<dbReference type="Gene3D" id="1.10.1300.10">
    <property type="entry name" value="3'5'-cyclic nucleotide phosphodiesterase, catalytic domain"/>
    <property type="match status" value="1"/>
</dbReference>
<feature type="compositionally biased region" description="Basic and acidic residues" evidence="1">
    <location>
        <begin position="1324"/>
        <end position="1423"/>
    </location>
</feature>
<feature type="compositionally biased region" description="Low complexity" evidence="1">
    <location>
        <begin position="918"/>
        <end position="929"/>
    </location>
</feature>
<dbReference type="InterPro" id="IPR002073">
    <property type="entry name" value="PDEase_catalytic_dom"/>
</dbReference>
<keyword evidence="4" id="KW-1185">Reference proteome</keyword>
<feature type="compositionally biased region" description="Polar residues" evidence="1">
    <location>
        <begin position="1480"/>
        <end position="1494"/>
    </location>
</feature>
<evidence type="ECO:0000313" key="3">
    <source>
        <dbReference type="EMBL" id="EAX87868.1"/>
    </source>
</evidence>
<dbReference type="SUPFAM" id="SSF55781">
    <property type="entry name" value="GAF domain-like"/>
    <property type="match status" value="3"/>
</dbReference>
<dbReference type="VEuPathDB" id="TrichDB:TVAG_386290"/>
<dbReference type="InParanoid" id="A2G4P7"/>
<dbReference type="InterPro" id="IPR003018">
    <property type="entry name" value="GAF"/>
</dbReference>
<dbReference type="RefSeq" id="XP_001300798.1">
    <property type="nucleotide sequence ID" value="XM_001300797.1"/>
</dbReference>
<dbReference type="GO" id="GO:0047555">
    <property type="term" value="F:3',5'-cyclic-GMP phosphodiesterase activity"/>
    <property type="evidence" value="ECO:0000318"/>
    <property type="project" value="GO_Central"/>
</dbReference>
<accession>A2G4P7</accession>
<feature type="compositionally biased region" description="Basic and acidic residues" evidence="1">
    <location>
        <begin position="1466"/>
        <end position="1479"/>
    </location>
</feature>
<proteinExistence type="predicted"/>
<dbReference type="GO" id="GO:0004115">
    <property type="term" value="F:3',5'-cyclic-AMP phosphodiesterase activity"/>
    <property type="evidence" value="ECO:0000318"/>
    <property type="project" value="GO_Central"/>
</dbReference>
<name>A2G4P7_TRIV3</name>
<dbReference type="STRING" id="5722.A2G4P7"/>
<sequence length="1554" mass="177591">MTEEEEIGQQQYMIVYKDEQVPIEDPLLLSQASPYFKTLYQNNPLKLVIDDSSYSNHVFHLLLDACNNKLTHFYLDYIFDLYHMAKDWMVQSLVSRCEAYIKAQNLQELSKEIVVENLQKINPRKTTEADKTAIKNACANYEKLLTDPSHLIYLVNPNIIIQIVRMAENTDYNQELFAIMVSQLYNTDKDKALFLFKNYQWNLLSKEQYKGYFSMFETPPKETEKEKPKHKVKIQHTEQIAVQTEQTALTSRSKSRETRNTTKAKVLQALNISQKHKLVPPLSKTKKIEVFNRPIHRRAQSSMPIPSPTATSSLKAQPFLNPNDVDYRRKLVNRLNDEKFFDQMMDRCNVMTFDKAFEPLAKGYFEASKSIVWIYDFKEKFYYSRTLDSKISQNVSIFELVSSQKTVLRLPDISDEEQANQIQANTTDHQLFIPLFINNGMTIAILQITREKEMSPFSISDEEKASFFMRKFEIYGGSFFGPPMRLMMASSIAQISSPSKTVDNIIETIQKVIKAKTIEFWYYDNRSDEYAKFMPEYSNFTLLYRCSIGIVANCLKRCQDVNLPRCGTHANFSERADGDPSTPILVTTIQFDGKTWAMVMRERMDYDFFTSHDLQLCSSLMPFILRSIAFSTGFSQAPTTSNDNNDVIITRLLDASSDIASTLDLRDLIKRIEENITSLLNCQTARLLLSDTQKNEFHSDFGNDISEFKAFQITDGLASYVYSSKMTVLVEDPSKNEYYDKNIDAGDVEKVNNILGFPISGQGGIVLAVVLCLNKNKNCFNDNDVTTAQSFSNICGVALQNAIVHHRSISITSMLSEMDEDINFDSNDLKISDVQKLLDSISNKALKFTCLASSCLYLAIPSVNGIDVSLFKENGNDGNQYYEFAKESLTKTEYSVKIIEAVIPESPDKEHDSEPKTSSRSYLSSNRSSGNQKDVIKPLKTVVVGSPILDEEKPVGIFIFTAMSAATPEEIQMIKTFLSISLSKFGPSQIKSLSKMWDKKMHLRRYIKDDDNSPSVPQSLLISVKEIDYAATDTIDDAFKIVVSGFYHLGLISSYTISVSKILMLVLEISTRYPEGFRSFAHTLDTFKYLVRALKFEELMSTPKNKCLSMLLASLCCELDRPNFEELGEVALEAIAECNGICVDSGCNSLTEIIRVEECNILENIKEDEQRNIWKDTFRFAHATDLSRHFEIMDTLQQCLEEEDGFDSSKETHLNAMLDAVMKCADLHDVILPLNELEEKRYEFSRDFFMFGEILRCKGMFFDGEASRTTINQKESNLGFFMYICLPLFAAVGKSIAGFEPDVDNLLAAIAHFREQLENQASNETKEETKDSNETKEETKNSNETKEETKDSNETKEETKDSDETKEETKNSNETKEETKNSNETKEETKDSNETKEETKDSDETKEETKNSGENKEETKNSNEEIQSSNESNMDSKEIDNESKEESKDNDEIKENETDSNQNSNELKEISIENIKNEKNQNVSEIHSSENQNSQEDKEEPINSNKNSQEKLEDNETLDNNSVHIKDNDDSNKESNENQDKDEQNEEIKSDEDI</sequence>
<evidence type="ECO:0000256" key="1">
    <source>
        <dbReference type="SAM" id="MobiDB-lite"/>
    </source>
</evidence>
<dbReference type="Pfam" id="PF00233">
    <property type="entry name" value="PDEase_I"/>
    <property type="match status" value="1"/>
</dbReference>
<dbReference type="KEGG" id="tva:4745522"/>
<reference evidence="3" key="2">
    <citation type="journal article" date="2007" name="Science">
        <title>Draft genome sequence of the sexually transmitted pathogen Trichomonas vaginalis.</title>
        <authorList>
            <person name="Carlton J.M."/>
            <person name="Hirt R.P."/>
            <person name="Silva J.C."/>
            <person name="Delcher A.L."/>
            <person name="Schatz M."/>
            <person name="Zhao Q."/>
            <person name="Wortman J.R."/>
            <person name="Bidwell S.L."/>
            <person name="Alsmark U.C.M."/>
            <person name="Besteiro S."/>
            <person name="Sicheritz-Ponten T."/>
            <person name="Noel C.J."/>
            <person name="Dacks J.B."/>
            <person name="Foster P.G."/>
            <person name="Simillion C."/>
            <person name="Van de Peer Y."/>
            <person name="Miranda-Saavedra D."/>
            <person name="Barton G.J."/>
            <person name="Westrop G.D."/>
            <person name="Mueller S."/>
            <person name="Dessi D."/>
            <person name="Fiori P.L."/>
            <person name="Ren Q."/>
            <person name="Paulsen I."/>
            <person name="Zhang H."/>
            <person name="Bastida-Corcuera F.D."/>
            <person name="Simoes-Barbosa A."/>
            <person name="Brown M.T."/>
            <person name="Hayes R.D."/>
            <person name="Mukherjee M."/>
            <person name="Okumura C.Y."/>
            <person name="Schneider R."/>
            <person name="Smith A.J."/>
            <person name="Vanacova S."/>
            <person name="Villalvazo M."/>
            <person name="Haas B.J."/>
            <person name="Pertea M."/>
            <person name="Feldblyum T.V."/>
            <person name="Utterback T.R."/>
            <person name="Shu C.L."/>
            <person name="Osoegawa K."/>
            <person name="de Jong P.J."/>
            <person name="Hrdy I."/>
            <person name="Horvathova L."/>
            <person name="Zubacova Z."/>
            <person name="Dolezal P."/>
            <person name="Malik S.B."/>
            <person name="Logsdon J.M. Jr."/>
            <person name="Henze K."/>
            <person name="Gupta A."/>
            <person name="Wang C.C."/>
            <person name="Dunne R.L."/>
            <person name="Upcroft J.A."/>
            <person name="Upcroft P."/>
            <person name="White O."/>
            <person name="Salzberg S.L."/>
            <person name="Tang P."/>
            <person name="Chiu C.-H."/>
            <person name="Lee Y.-S."/>
            <person name="Embley T.M."/>
            <person name="Coombs G.H."/>
            <person name="Mottram J.C."/>
            <person name="Tachezy J."/>
            <person name="Fraser-Liggett C.M."/>
            <person name="Johnson P.J."/>
        </authorList>
    </citation>
    <scope>NUCLEOTIDE SEQUENCE [LARGE SCALE GENOMIC DNA]</scope>
    <source>
        <strain evidence="3">G3</strain>
    </source>
</reference>
<dbReference type="GO" id="GO:0141162">
    <property type="term" value="P:negative regulation of cAMP/PKA signal transduction"/>
    <property type="evidence" value="ECO:0000318"/>
    <property type="project" value="GO_Central"/>
</dbReference>
<reference evidence="3" key="1">
    <citation type="submission" date="2006-10" db="EMBL/GenBank/DDBJ databases">
        <authorList>
            <person name="Amadeo P."/>
            <person name="Zhao Q."/>
            <person name="Wortman J."/>
            <person name="Fraser-Liggett C."/>
            <person name="Carlton J."/>
        </authorList>
    </citation>
    <scope>NUCLEOTIDE SEQUENCE</scope>
    <source>
        <strain evidence="3">G3</strain>
    </source>
</reference>
<evidence type="ECO:0000313" key="4">
    <source>
        <dbReference type="Proteomes" id="UP000001542"/>
    </source>
</evidence>
<dbReference type="Proteomes" id="UP000001542">
    <property type="component" value="Unassembled WGS sequence"/>
</dbReference>
<feature type="compositionally biased region" description="Basic and acidic residues" evidence="1">
    <location>
        <begin position="1524"/>
        <end position="1548"/>
    </location>
</feature>
<dbReference type="SUPFAM" id="SSF109604">
    <property type="entry name" value="HD-domain/PDEase-like"/>
    <property type="match status" value="1"/>
</dbReference>
<dbReference type="PANTHER" id="PTHR24149">
    <property type="entry name" value="ANKYRIN REPEAT DOMAIN-CONTAINING PROTEIN 12"/>
    <property type="match status" value="1"/>
</dbReference>